<proteinExistence type="predicted"/>
<accession>A0ABR2G384</accession>
<comment type="caution">
    <text evidence="1">The sequence shown here is derived from an EMBL/GenBank/DDBJ whole genome shotgun (WGS) entry which is preliminary data.</text>
</comment>
<protein>
    <submittedName>
        <fullName evidence="1">Uncharacterized protein</fullName>
    </submittedName>
</protein>
<name>A0ABR2G384_9ROSI</name>
<gene>
    <name evidence="1" type="ORF">V6N12_045590</name>
</gene>
<evidence type="ECO:0000313" key="1">
    <source>
        <dbReference type="EMBL" id="KAK8593510.1"/>
    </source>
</evidence>
<organism evidence="1 2">
    <name type="scientific">Hibiscus sabdariffa</name>
    <name type="common">roselle</name>
    <dbReference type="NCBI Taxonomy" id="183260"/>
    <lineage>
        <taxon>Eukaryota</taxon>
        <taxon>Viridiplantae</taxon>
        <taxon>Streptophyta</taxon>
        <taxon>Embryophyta</taxon>
        <taxon>Tracheophyta</taxon>
        <taxon>Spermatophyta</taxon>
        <taxon>Magnoliopsida</taxon>
        <taxon>eudicotyledons</taxon>
        <taxon>Gunneridae</taxon>
        <taxon>Pentapetalae</taxon>
        <taxon>rosids</taxon>
        <taxon>malvids</taxon>
        <taxon>Malvales</taxon>
        <taxon>Malvaceae</taxon>
        <taxon>Malvoideae</taxon>
        <taxon>Hibiscus</taxon>
    </lineage>
</organism>
<reference evidence="1 2" key="1">
    <citation type="journal article" date="2024" name="G3 (Bethesda)">
        <title>Genome assembly of Hibiscus sabdariffa L. provides insights into metabolisms of medicinal natural products.</title>
        <authorList>
            <person name="Kim T."/>
        </authorList>
    </citation>
    <scope>NUCLEOTIDE SEQUENCE [LARGE SCALE GENOMIC DNA]</scope>
    <source>
        <strain evidence="1">TK-2024</strain>
        <tissue evidence="1">Old leaves</tissue>
    </source>
</reference>
<keyword evidence="2" id="KW-1185">Reference proteome</keyword>
<sequence>MLRNTWTENAPLLSNATNFGEHTMNWNINEFGHIMKHKRILMARVDRVLEKSNIPHLIDLEIELKQELNIVLDQEESLWYQHAWTQWINDSDRKTNFYHQTTKAEQRSKYYRMMQLENGHCSEDTKAIRIGVVRFFENLLLKIQPLAFCSIQGVAL</sequence>
<dbReference type="Proteomes" id="UP001472677">
    <property type="component" value="Unassembled WGS sequence"/>
</dbReference>
<dbReference type="EMBL" id="JBBPBM010000003">
    <property type="protein sequence ID" value="KAK8593510.1"/>
    <property type="molecule type" value="Genomic_DNA"/>
</dbReference>
<evidence type="ECO:0000313" key="2">
    <source>
        <dbReference type="Proteomes" id="UP001472677"/>
    </source>
</evidence>